<comment type="caution">
    <text evidence="5">The sequence shown here is derived from an EMBL/GenBank/DDBJ whole genome shotgun (WGS) entry which is preliminary data.</text>
</comment>
<evidence type="ECO:0000256" key="3">
    <source>
        <dbReference type="ARBA" id="ARBA00022989"/>
    </source>
</evidence>
<feature type="compositionally biased region" description="Low complexity" evidence="4">
    <location>
        <begin position="360"/>
        <end position="392"/>
    </location>
</feature>
<feature type="region of interest" description="Disordered" evidence="4">
    <location>
        <begin position="358"/>
        <end position="392"/>
    </location>
</feature>
<evidence type="ECO:0000313" key="5">
    <source>
        <dbReference type="EMBL" id="PTW51481.1"/>
    </source>
</evidence>
<keyword evidence="3" id="KW-1133">Transmembrane helix</keyword>
<dbReference type="PANTHER" id="PTHR21461:SF69">
    <property type="entry name" value="GLYCOSYLTRANSFERASE FAMILY 92 PROTEIN"/>
    <property type="match status" value="1"/>
</dbReference>
<dbReference type="GO" id="GO:0016757">
    <property type="term" value="F:glycosyltransferase activity"/>
    <property type="evidence" value="ECO:0007669"/>
    <property type="project" value="TreeGrafter"/>
</dbReference>
<dbReference type="Pfam" id="PF13704">
    <property type="entry name" value="Glyco_tranf_2_4"/>
    <property type="match status" value="1"/>
</dbReference>
<keyword evidence="6" id="KW-1185">Reference proteome</keyword>
<keyword evidence="3" id="KW-0472">Membrane</keyword>
<dbReference type="SUPFAM" id="SSF53448">
    <property type="entry name" value="Nucleotide-diphospho-sugar transferases"/>
    <property type="match status" value="1"/>
</dbReference>
<evidence type="ECO:0000256" key="4">
    <source>
        <dbReference type="SAM" id="MobiDB-lite"/>
    </source>
</evidence>
<evidence type="ECO:0000313" key="6">
    <source>
        <dbReference type="Proteomes" id="UP000244037"/>
    </source>
</evidence>
<dbReference type="PANTHER" id="PTHR21461">
    <property type="entry name" value="GLYCOSYLTRANSFERASE FAMILY 92 PROTEIN"/>
    <property type="match status" value="1"/>
</dbReference>
<dbReference type="InterPro" id="IPR029044">
    <property type="entry name" value="Nucleotide-diphossugar_trans"/>
</dbReference>
<sequence>MAAGPEILRVALTARPLGRALCLDAVATPAGSGREVTAILASAAPPGAVGPAGETTAATLRTVAGAPLLTLTCGSDEGPVPLTLDGAAVTLDPRPARTDLFAGLDVMVALRNGETAGEAADWLAFHRRTQKLQAALIVDRAPPGPEADGFAKALCALRSRLEGLTRVLLVGLDHPLGRPGAAPESHPINAPEAPGKDRMAPPAPDPWQAPLGEGHLYEWLRRAWLAEAHAVAALDLCDLLRPDPSGATVFETAGTSGALALLGRHVFPWKSRDPSRPGFADHGCVQFDRPRGVRRWCVLPSRTPDDQPWRAHRTGEATAKAVFYRCMGMRHRGHPVGRIVPKTSLVADPELADLVASEFGRGPARPGPTPARLAPSQGKDQGSGKGSSQSPGRVAIVTTMKNEGPFILEWLAHHRAIGVDDILVYTNDCSDGTDRLLALLDRKGLVRHRTNPYRATGLKPQHAALQAAGNEPAIRDADWIVCMDVDEFINIKTGDGTLAALFAATRGANLISMTWRLFGNADIDDYEDRPVMAQFTLCAPEITRKPHQAWGFKTLFRNQGLFRKLGVHRPKGLEPGRLDEIRWVDGSGRPLPPQMYRTAWRSTPGTAGYDLVQLNHYALRSAQSFLVKRDRGRVNHVDRDQGLGYWFRMNHNAEEDLSIRRRLPAMEAERARLMADPEIAAAHAACVAAHRARITELMAAPDPAALHAELTGDRLRRLSRMLSHFGSNVFLAGPGAIPDSVLRADPPADFFFTVPKGETRH</sequence>
<accession>A0A8E2VLZ7</accession>
<evidence type="ECO:0000256" key="2">
    <source>
        <dbReference type="ARBA" id="ARBA00022692"/>
    </source>
</evidence>
<keyword evidence="5" id="KW-0808">Transferase</keyword>
<dbReference type="AlphaFoldDB" id="A0A8E2VLZ7"/>
<protein>
    <submittedName>
        <fullName evidence="5">Glycosyl transferase family 2</fullName>
    </submittedName>
</protein>
<dbReference type="OrthoDB" id="4964299at2"/>
<keyword evidence="2" id="KW-0812">Transmembrane</keyword>
<feature type="region of interest" description="Disordered" evidence="4">
    <location>
        <begin position="178"/>
        <end position="201"/>
    </location>
</feature>
<name>A0A8E2VLZ7_9RHOB</name>
<dbReference type="EMBL" id="QAYC01000002">
    <property type="protein sequence ID" value="PTW51481.1"/>
    <property type="molecule type" value="Genomic_DNA"/>
</dbReference>
<dbReference type="Proteomes" id="UP000244037">
    <property type="component" value="Unassembled WGS sequence"/>
</dbReference>
<organism evidence="5 6">
    <name type="scientific">Rhodovulum kholense</name>
    <dbReference type="NCBI Taxonomy" id="453584"/>
    <lineage>
        <taxon>Bacteria</taxon>
        <taxon>Pseudomonadati</taxon>
        <taxon>Pseudomonadota</taxon>
        <taxon>Alphaproteobacteria</taxon>
        <taxon>Rhodobacterales</taxon>
        <taxon>Paracoccaceae</taxon>
        <taxon>Rhodovulum</taxon>
    </lineage>
</organism>
<dbReference type="RefSeq" id="WP_108024199.1">
    <property type="nucleotide sequence ID" value="NZ_QAYC01000002.1"/>
</dbReference>
<evidence type="ECO:0000256" key="1">
    <source>
        <dbReference type="ARBA" id="ARBA00004167"/>
    </source>
</evidence>
<proteinExistence type="predicted"/>
<gene>
    <name evidence="5" type="ORF">C8N38_102275</name>
</gene>
<comment type="subcellular location">
    <subcellularLocation>
        <location evidence="1">Membrane</location>
        <topology evidence="1">Single-pass membrane protein</topology>
    </subcellularLocation>
</comment>
<dbReference type="GO" id="GO:0005737">
    <property type="term" value="C:cytoplasm"/>
    <property type="evidence" value="ECO:0007669"/>
    <property type="project" value="TreeGrafter"/>
</dbReference>
<dbReference type="GO" id="GO:0016020">
    <property type="term" value="C:membrane"/>
    <property type="evidence" value="ECO:0007669"/>
    <property type="project" value="UniProtKB-SubCell"/>
</dbReference>
<reference evidence="5 6" key="1">
    <citation type="submission" date="2018-04" db="EMBL/GenBank/DDBJ databases">
        <title>Genomic Encyclopedia of Archaeal and Bacterial Type Strains, Phase II (KMG-II): from individual species to whole genera.</title>
        <authorList>
            <person name="Goeker M."/>
        </authorList>
    </citation>
    <scope>NUCLEOTIDE SEQUENCE [LARGE SCALE GENOMIC DNA]</scope>
    <source>
        <strain evidence="5 6">DSM 19783</strain>
    </source>
</reference>